<protein>
    <submittedName>
        <fullName evidence="1">Uncharacterized protein</fullName>
    </submittedName>
</protein>
<reference evidence="2" key="1">
    <citation type="journal article" date="2017" name="Genome Biol.">
        <title>Comparative genomics reveals high biological diversity and specific adaptations in the industrially and medically important fungal genus Aspergillus.</title>
        <authorList>
            <person name="de Vries R.P."/>
            <person name="Riley R."/>
            <person name="Wiebenga A."/>
            <person name="Aguilar-Osorio G."/>
            <person name="Amillis S."/>
            <person name="Uchima C.A."/>
            <person name="Anderluh G."/>
            <person name="Asadollahi M."/>
            <person name="Askin M."/>
            <person name="Barry K."/>
            <person name="Battaglia E."/>
            <person name="Bayram O."/>
            <person name="Benocci T."/>
            <person name="Braus-Stromeyer S.A."/>
            <person name="Caldana C."/>
            <person name="Canovas D."/>
            <person name="Cerqueira G.C."/>
            <person name="Chen F."/>
            <person name="Chen W."/>
            <person name="Choi C."/>
            <person name="Clum A."/>
            <person name="Dos Santos R.A."/>
            <person name="Damasio A.R."/>
            <person name="Diallinas G."/>
            <person name="Emri T."/>
            <person name="Fekete E."/>
            <person name="Flipphi M."/>
            <person name="Freyberg S."/>
            <person name="Gallo A."/>
            <person name="Gournas C."/>
            <person name="Habgood R."/>
            <person name="Hainaut M."/>
            <person name="Harispe M.L."/>
            <person name="Henrissat B."/>
            <person name="Hilden K.S."/>
            <person name="Hope R."/>
            <person name="Hossain A."/>
            <person name="Karabika E."/>
            <person name="Karaffa L."/>
            <person name="Karanyi Z."/>
            <person name="Krasevec N."/>
            <person name="Kuo A."/>
            <person name="Kusch H."/>
            <person name="LaButti K."/>
            <person name="Lagendijk E.L."/>
            <person name="Lapidus A."/>
            <person name="Levasseur A."/>
            <person name="Lindquist E."/>
            <person name="Lipzen A."/>
            <person name="Logrieco A.F."/>
            <person name="MacCabe A."/>
            <person name="Maekelae M.R."/>
            <person name="Malavazi I."/>
            <person name="Melin P."/>
            <person name="Meyer V."/>
            <person name="Mielnichuk N."/>
            <person name="Miskei M."/>
            <person name="Molnar A.P."/>
            <person name="Mule G."/>
            <person name="Ngan C.Y."/>
            <person name="Orejas M."/>
            <person name="Orosz E."/>
            <person name="Ouedraogo J.P."/>
            <person name="Overkamp K.M."/>
            <person name="Park H.-S."/>
            <person name="Perrone G."/>
            <person name="Piumi F."/>
            <person name="Punt P.J."/>
            <person name="Ram A.F."/>
            <person name="Ramon A."/>
            <person name="Rauscher S."/>
            <person name="Record E."/>
            <person name="Riano-Pachon D.M."/>
            <person name="Robert V."/>
            <person name="Roehrig J."/>
            <person name="Ruller R."/>
            <person name="Salamov A."/>
            <person name="Salih N.S."/>
            <person name="Samson R.A."/>
            <person name="Sandor E."/>
            <person name="Sanguinetti M."/>
            <person name="Schuetze T."/>
            <person name="Sepcic K."/>
            <person name="Shelest E."/>
            <person name="Sherlock G."/>
            <person name="Sophianopoulou V."/>
            <person name="Squina F.M."/>
            <person name="Sun H."/>
            <person name="Susca A."/>
            <person name="Todd R.B."/>
            <person name="Tsang A."/>
            <person name="Unkles S.E."/>
            <person name="van de Wiele N."/>
            <person name="van Rossen-Uffink D."/>
            <person name="Oliveira J.V."/>
            <person name="Vesth T.C."/>
            <person name="Visser J."/>
            <person name="Yu J.-H."/>
            <person name="Zhou M."/>
            <person name="Andersen M.R."/>
            <person name="Archer D.B."/>
            <person name="Baker S.E."/>
            <person name="Benoit I."/>
            <person name="Brakhage A.A."/>
            <person name="Braus G.H."/>
            <person name="Fischer R."/>
            <person name="Frisvad J.C."/>
            <person name="Goldman G.H."/>
            <person name="Houbraken J."/>
            <person name="Oakley B."/>
            <person name="Pocsi I."/>
            <person name="Scazzocchio C."/>
            <person name="Seiboth B."/>
            <person name="vanKuyk P.A."/>
            <person name="Wortman J."/>
            <person name="Dyer P.S."/>
            <person name="Grigoriev I.V."/>
        </authorList>
    </citation>
    <scope>NUCLEOTIDE SEQUENCE [LARGE SCALE GENOMIC DNA]</scope>
    <source>
        <strain evidence="2">CBS 593.65</strain>
    </source>
</reference>
<name>A0A1L9THP7_9EURO</name>
<dbReference type="Proteomes" id="UP000184356">
    <property type="component" value="Unassembled WGS sequence"/>
</dbReference>
<keyword evidence="2" id="KW-1185">Reference proteome</keyword>
<gene>
    <name evidence="1" type="ORF">ASPSYDRAFT_986175</name>
</gene>
<organism evidence="1 2">
    <name type="scientific">Aspergillus sydowii CBS 593.65</name>
    <dbReference type="NCBI Taxonomy" id="1036612"/>
    <lineage>
        <taxon>Eukaryota</taxon>
        <taxon>Fungi</taxon>
        <taxon>Dikarya</taxon>
        <taxon>Ascomycota</taxon>
        <taxon>Pezizomycotina</taxon>
        <taxon>Eurotiomycetes</taxon>
        <taxon>Eurotiomycetidae</taxon>
        <taxon>Eurotiales</taxon>
        <taxon>Aspergillaceae</taxon>
        <taxon>Aspergillus</taxon>
        <taxon>Aspergillus subgen. Nidulantes</taxon>
    </lineage>
</organism>
<dbReference type="AlphaFoldDB" id="A0A1L9THP7"/>
<accession>A0A1L9THP7</accession>
<proteinExistence type="predicted"/>
<dbReference type="VEuPathDB" id="FungiDB:ASPSYDRAFT_986175"/>
<dbReference type="GeneID" id="63769335"/>
<dbReference type="RefSeq" id="XP_040702752.1">
    <property type="nucleotide sequence ID" value="XM_040853262.1"/>
</dbReference>
<evidence type="ECO:0000313" key="2">
    <source>
        <dbReference type="Proteomes" id="UP000184356"/>
    </source>
</evidence>
<evidence type="ECO:0000313" key="1">
    <source>
        <dbReference type="EMBL" id="OJJ58946.1"/>
    </source>
</evidence>
<dbReference type="EMBL" id="KV878586">
    <property type="protein sequence ID" value="OJJ58946.1"/>
    <property type="molecule type" value="Genomic_DNA"/>
</dbReference>
<sequence length="153" mass="16955">MTRNSRSTSTDGQCTAQGVNLFFVYPPKGRVVVRGVEYGSVEKVRKVTLEGRFGSSRQGNYNTGPDPPQQAHIPRIQSRCTGKMTTKAEDTGVDSGASMARRLVVVAGRITCKRLAERGRVGTGNTEITRFPHQIWLSQRISLFWVRSDELPT</sequence>